<protein>
    <recommendedName>
        <fullName evidence="3">Aminotransferase-like plant mobile domain-containing protein</fullName>
    </recommendedName>
</protein>
<comment type="caution">
    <text evidence="1">The sequence shown here is derived from an EMBL/GenBank/DDBJ whole genome shotgun (WGS) entry which is preliminary data.</text>
</comment>
<evidence type="ECO:0008006" key="3">
    <source>
        <dbReference type="Google" id="ProtNLM"/>
    </source>
</evidence>
<reference evidence="1 2" key="1">
    <citation type="submission" date="2017-11" db="EMBL/GenBank/DDBJ databases">
        <title>De-novo sequencing of pomegranate (Punica granatum L.) genome.</title>
        <authorList>
            <person name="Akparov Z."/>
            <person name="Amiraslanov A."/>
            <person name="Hajiyeva S."/>
            <person name="Abbasov M."/>
            <person name="Kaur K."/>
            <person name="Hamwieh A."/>
            <person name="Solovyev V."/>
            <person name="Salamov A."/>
            <person name="Braich B."/>
            <person name="Kosarev P."/>
            <person name="Mahmoud A."/>
            <person name="Hajiyev E."/>
            <person name="Babayeva S."/>
            <person name="Izzatullayeva V."/>
            <person name="Mammadov A."/>
            <person name="Mammadov A."/>
            <person name="Sharifova S."/>
            <person name="Ojaghi J."/>
            <person name="Eynullazada K."/>
            <person name="Bayramov B."/>
            <person name="Abdulazimova A."/>
            <person name="Shahmuradov I."/>
        </authorList>
    </citation>
    <scope>NUCLEOTIDE SEQUENCE [LARGE SCALE GENOMIC DNA]</scope>
    <source>
        <strain evidence="2">cv. AG2017</strain>
        <tissue evidence="1">Leaf</tissue>
    </source>
</reference>
<dbReference type="AlphaFoldDB" id="A0A2I0KSM2"/>
<sequence length="205" mass="23342">MLPSVSCPRLDRVTLPLEKITRVWTALCTINRHYIAAFSGDIPLLATQHVDWNFLEAAIAFWNPSHAVFDVQGTELTPIIEEYRTLIGRTAVAHDIVEPDFHTTRSSLVLRLLGVPTIRLSAKLAYSGGTEIANEKLILFIESRAHRVQGDFLRKDLCHAFLLYPPIPSLKWSHRRSLGQRRPCQHPILAHQFRQYLSIAIQTMT</sequence>
<gene>
    <name evidence="1" type="ORF">CRG98_008727</name>
</gene>
<organism evidence="1 2">
    <name type="scientific">Punica granatum</name>
    <name type="common">Pomegranate</name>
    <dbReference type="NCBI Taxonomy" id="22663"/>
    <lineage>
        <taxon>Eukaryota</taxon>
        <taxon>Viridiplantae</taxon>
        <taxon>Streptophyta</taxon>
        <taxon>Embryophyta</taxon>
        <taxon>Tracheophyta</taxon>
        <taxon>Spermatophyta</taxon>
        <taxon>Magnoliopsida</taxon>
        <taxon>eudicotyledons</taxon>
        <taxon>Gunneridae</taxon>
        <taxon>Pentapetalae</taxon>
        <taxon>rosids</taxon>
        <taxon>malvids</taxon>
        <taxon>Myrtales</taxon>
        <taxon>Lythraceae</taxon>
        <taxon>Punica</taxon>
    </lineage>
</organism>
<evidence type="ECO:0000313" key="1">
    <source>
        <dbReference type="EMBL" id="PKI70836.1"/>
    </source>
</evidence>
<accession>A0A2I0KSM2</accession>
<dbReference type="Proteomes" id="UP000233551">
    <property type="component" value="Unassembled WGS sequence"/>
</dbReference>
<proteinExistence type="predicted"/>
<keyword evidence="2" id="KW-1185">Reference proteome</keyword>
<name>A0A2I0KSM2_PUNGR</name>
<dbReference type="EMBL" id="PGOL01000426">
    <property type="protein sequence ID" value="PKI70836.1"/>
    <property type="molecule type" value="Genomic_DNA"/>
</dbReference>
<evidence type="ECO:0000313" key="2">
    <source>
        <dbReference type="Proteomes" id="UP000233551"/>
    </source>
</evidence>